<dbReference type="OMA" id="PILCLWK"/>
<reference evidence="5 6" key="1">
    <citation type="journal article" date="2018" name="Nat. Ecol. Evol.">
        <title>Genomic signatures of mitonuclear coevolution across populations of Tigriopus californicus.</title>
        <authorList>
            <person name="Barreto F.S."/>
            <person name="Watson E.T."/>
            <person name="Lima T.G."/>
            <person name="Willett C.S."/>
            <person name="Edmands S."/>
            <person name="Li W."/>
            <person name="Burton R.S."/>
        </authorList>
    </citation>
    <scope>NUCLEOTIDE SEQUENCE [LARGE SCALE GENOMIC DNA]</scope>
    <source>
        <strain evidence="5 6">San Diego</strain>
    </source>
</reference>
<dbReference type="InterPro" id="IPR007110">
    <property type="entry name" value="Ig-like_dom"/>
</dbReference>
<dbReference type="PROSITE" id="PS50835">
    <property type="entry name" value="IG_LIKE"/>
    <property type="match status" value="1"/>
</dbReference>
<name>A0A553NQU7_TIGCA</name>
<evidence type="ECO:0000313" key="6">
    <source>
        <dbReference type="Proteomes" id="UP000318571"/>
    </source>
</evidence>
<protein>
    <recommendedName>
        <fullName evidence="4">Ig-like domain-containing protein</fullName>
    </recommendedName>
</protein>
<feature type="compositionally biased region" description="Basic and acidic residues" evidence="3">
    <location>
        <begin position="670"/>
        <end position="919"/>
    </location>
</feature>
<dbReference type="InterPro" id="IPR013783">
    <property type="entry name" value="Ig-like_fold"/>
</dbReference>
<dbReference type="Proteomes" id="UP000318571">
    <property type="component" value="Chromosome 4"/>
</dbReference>
<feature type="region of interest" description="Disordered" evidence="3">
    <location>
        <begin position="476"/>
        <end position="500"/>
    </location>
</feature>
<evidence type="ECO:0000313" key="5">
    <source>
        <dbReference type="EMBL" id="TRY67807.1"/>
    </source>
</evidence>
<accession>A0A553NQU7</accession>
<keyword evidence="6" id="KW-1185">Reference proteome</keyword>
<dbReference type="Gene3D" id="2.60.40.10">
    <property type="entry name" value="Immunoglobulins"/>
    <property type="match status" value="2"/>
</dbReference>
<evidence type="ECO:0000256" key="1">
    <source>
        <dbReference type="ARBA" id="ARBA00022441"/>
    </source>
</evidence>
<dbReference type="SMART" id="SM00612">
    <property type="entry name" value="Kelch"/>
    <property type="match status" value="4"/>
</dbReference>
<feature type="region of interest" description="Disordered" evidence="3">
    <location>
        <begin position="136"/>
        <end position="172"/>
    </location>
</feature>
<evidence type="ECO:0000256" key="3">
    <source>
        <dbReference type="SAM" id="MobiDB-lite"/>
    </source>
</evidence>
<feature type="region of interest" description="Disordered" evidence="3">
    <location>
        <begin position="598"/>
        <end position="1040"/>
    </location>
</feature>
<dbReference type="InterPro" id="IPR006652">
    <property type="entry name" value="Kelch_1"/>
</dbReference>
<keyword evidence="2" id="KW-0677">Repeat</keyword>
<dbReference type="SUPFAM" id="SSF117281">
    <property type="entry name" value="Kelch motif"/>
    <property type="match status" value="1"/>
</dbReference>
<sequence length="1556" mass="178360">MHALHKQAYGLDKRIRIEQVVGGISAQTDFSVSATPSHLVTSPKTNISLVCTSTVKPILCLWKTPYGHIYTLSEGVFAESGRLRYLEQRFSSDNHCGLEIVGVELRDRGRWECEVGAVIHDDFRTKTDRINLDVKESSPRSLDSNLGPRPNPNQSNRRISTDDGNDEVDLPATQEVGDDVILNCSSDREVHLCRWKTPYLNTYIVGEGIYVETGRIAWKGSDPKFDCTIQISHLELRDSGTWVCEIGSSTNQNFQVQTKEFQIVIETPLKLSAPTALMQNANTDATLVCHANKPFDECLWTTPYGSTYSFKGSDSSHENGRISFFGFTETDCGIIVSNVGPQDNGGWQCQLHSKAGNFFQNATDVVPLFTDSSSSFPPSNAQPRAISDYDYADKQTPSPSPSSKSPFLPSTSSLPQSSPSYFGDDAIDYVGGDFDRVQASEAQRNPVTVQIIQIEDTLKEVPGIVRDIKRIGNKGEVRIDKVDPTPNPSTPPTSNADFDEDPVAGIHVFELSKMSSSGSTSPVMGATTGITVTANPLSVFEPTTSGLGVNPIELELLSRISGTRRDARPFKIDFIAEEPAPNNNPSSVVPQTTEKVLTTTADAPLPNPTRSRTTSRFVPVPTSTSNPSNPRNSNDMRRKEVIRIRGERRKTNLPSKDKEMEDQTLSQDEAAERENRLKEEAQKDVEEKERTANEVRRQKAEEEIKRRRSEERRRKQEEATKRAREEEEKKKKLEEEEQKRKDEELKKQREEEERKKLEDAEKKRKQKEEEERKQKEEKERKEKLAAERKLLEERRRALAEQRKKEDENRMAELENKRRLELQRIRQEEQKRREEAKRREELEKQKRLLADRKAREEAALAAEIERKKKEEELQKKKEEEARQARGEAAKRAEIERKRKEDLERRQKLEEERRSQEEIARKAALAQSRKEAHERQLAEQRRLEEENQKKLEEEKKRKLEEERRKQEQFRRVEAERRRKQEEERTARLEAQKRRDELERRRKVESEKRLREEEAKQKKLAEARLEEQRKQEEQELEKKRREEEIRRSLERIREEKRKTELEQRREEERLRKIKAQQEEIKRRKEEQEKLKEQQRLQQIQIQENLERKEEEEKQRTIDEEDKKRQKELDDTARKQQQEIDRQRKAELQKKIREEEARQRTESQRALDSTSLNSLNNANIRILDTIEGGRKKCVIDANPLHGNITCGSVQPEDGHYYVPDGGECVLFCKTGFVSRSFRQARCINGFMTRLECVRPDAMILIGGKSDTYGVLSSVELVTGRGVCRGAVPELPAMRWRAITSTLEKDKVITCGGVNIFGDPKSNCWILSFDPDPSWSVASPMNVARDAAAWAFEENALFVFGGSLGKLSGYTDSVEMYNINSGQWVEGPSMTSSRYSHCAVSLGNGSVIVTGGYGGLNLAERFDINTGAWTPLPQLNPIRAQHGCALVNFDGKEGVIVVGGDSGGTRLKDVRFLPLENPNEWKKLEDLNTARWGRPAVGVIGGRITVAAGWNGVKDLDTVEYYDERETKWKLTSSRLQTERRWPSSTPISLSVFPKCVQKRQ</sequence>
<dbReference type="InterPro" id="IPR015915">
    <property type="entry name" value="Kelch-typ_b-propeller"/>
</dbReference>
<dbReference type="Gene3D" id="2.120.10.80">
    <property type="entry name" value="Kelch-type beta propeller"/>
    <property type="match status" value="1"/>
</dbReference>
<feature type="compositionally biased region" description="Basic and acidic residues" evidence="3">
    <location>
        <begin position="1103"/>
        <end position="1161"/>
    </location>
</feature>
<evidence type="ECO:0000256" key="2">
    <source>
        <dbReference type="ARBA" id="ARBA00022737"/>
    </source>
</evidence>
<dbReference type="SMART" id="SM00409">
    <property type="entry name" value="IG"/>
    <property type="match status" value="3"/>
</dbReference>
<dbReference type="InterPro" id="IPR036179">
    <property type="entry name" value="Ig-like_dom_sf"/>
</dbReference>
<feature type="region of interest" description="Disordered" evidence="3">
    <location>
        <begin position="390"/>
        <end position="419"/>
    </location>
</feature>
<dbReference type="EMBL" id="VCGU01000011">
    <property type="protein sequence ID" value="TRY67807.1"/>
    <property type="molecule type" value="Genomic_DNA"/>
</dbReference>
<dbReference type="InterPro" id="IPR003599">
    <property type="entry name" value="Ig_sub"/>
</dbReference>
<feature type="region of interest" description="Disordered" evidence="3">
    <location>
        <begin position="1103"/>
        <end position="1166"/>
    </location>
</feature>
<organism evidence="5 6">
    <name type="scientific">Tigriopus californicus</name>
    <name type="common">Marine copepod</name>
    <dbReference type="NCBI Taxonomy" id="6832"/>
    <lineage>
        <taxon>Eukaryota</taxon>
        <taxon>Metazoa</taxon>
        <taxon>Ecdysozoa</taxon>
        <taxon>Arthropoda</taxon>
        <taxon>Crustacea</taxon>
        <taxon>Multicrustacea</taxon>
        <taxon>Hexanauplia</taxon>
        <taxon>Copepoda</taxon>
        <taxon>Harpacticoida</taxon>
        <taxon>Harpacticidae</taxon>
        <taxon>Tigriopus</taxon>
    </lineage>
</organism>
<feature type="domain" description="Ig-like" evidence="4">
    <location>
        <begin position="268"/>
        <end position="366"/>
    </location>
</feature>
<feature type="compositionally biased region" description="Basic and acidic residues" evidence="3">
    <location>
        <begin position="634"/>
        <end position="645"/>
    </location>
</feature>
<evidence type="ECO:0000259" key="4">
    <source>
        <dbReference type="PROSITE" id="PS50835"/>
    </source>
</evidence>
<dbReference type="PANTHER" id="PTHR45632:SF3">
    <property type="entry name" value="KELCH-LIKE PROTEIN 32"/>
    <property type="match status" value="1"/>
</dbReference>
<feature type="compositionally biased region" description="Low complexity" evidence="3">
    <location>
        <begin position="394"/>
        <end position="419"/>
    </location>
</feature>
<dbReference type="PANTHER" id="PTHR45632">
    <property type="entry name" value="LD33804P"/>
    <property type="match status" value="1"/>
</dbReference>
<keyword evidence="1" id="KW-0880">Kelch repeat</keyword>
<comment type="caution">
    <text evidence="5">The sequence shown here is derived from an EMBL/GenBank/DDBJ whole genome shotgun (WGS) entry which is preliminary data.</text>
</comment>
<proteinExistence type="predicted"/>
<gene>
    <name evidence="5" type="ORF">TCAL_02278</name>
</gene>
<dbReference type="Pfam" id="PF24681">
    <property type="entry name" value="Kelch_KLHDC2_KLHL20_DRC7"/>
    <property type="match status" value="1"/>
</dbReference>
<dbReference type="STRING" id="6832.A0A553NQU7"/>
<dbReference type="SUPFAM" id="SSF48726">
    <property type="entry name" value="Immunoglobulin"/>
    <property type="match status" value="2"/>
</dbReference>
<feature type="compositionally biased region" description="Basic and acidic residues" evidence="3">
    <location>
        <begin position="926"/>
        <end position="1040"/>
    </location>
</feature>
<feature type="compositionally biased region" description="Low complexity" evidence="3">
    <location>
        <begin position="618"/>
        <end position="633"/>
    </location>
</feature>